<dbReference type="InterPro" id="IPR024047">
    <property type="entry name" value="MM3350-like_sf"/>
</dbReference>
<dbReference type="PANTHER" id="PTHR41878:SF1">
    <property type="entry name" value="TNPR PROTEIN"/>
    <property type="match status" value="1"/>
</dbReference>
<dbReference type="AlphaFoldDB" id="A0AAD4MXN1"/>
<dbReference type="Pfam" id="PF07929">
    <property type="entry name" value="PRiA4_ORF3"/>
    <property type="match status" value="1"/>
</dbReference>
<proteinExistence type="predicted"/>
<dbReference type="Gene3D" id="3.10.290.30">
    <property type="entry name" value="MM3350-like"/>
    <property type="match status" value="1"/>
</dbReference>
<keyword evidence="3" id="KW-1185">Reference proteome</keyword>
<protein>
    <submittedName>
        <fullName evidence="2">Plasmid pRiA4b ORF-3-like protein domain-containing protein</fullName>
    </submittedName>
</protein>
<dbReference type="EMBL" id="JAKKPZ010000047">
    <property type="protein sequence ID" value="KAI1706530.1"/>
    <property type="molecule type" value="Genomic_DNA"/>
</dbReference>
<name>A0AAD4MXN1_9BILA</name>
<sequence>MAKVYQLKISLKSTKPKIWRRIQIPEHYTFFDLHYAIISAMGWKNQHQHQYKHKNRYTGRLTHIGRPLSGTWNETLDENRLTVAGWFSVENPKIIYEYDFADSWEHDVVLEKILDSDGGQYPRCLGGRRACPPENCGGTDGLGVLLIKLGNPNHAGRNFAIHWLEMCGYQNYNPTIFDKQAVIFS</sequence>
<comment type="caution">
    <text evidence="2">The sequence shown here is derived from an EMBL/GenBank/DDBJ whole genome shotgun (WGS) entry which is preliminary data.</text>
</comment>
<feature type="domain" description="Plasmid pRiA4b Orf3-like" evidence="1">
    <location>
        <begin position="3"/>
        <end position="179"/>
    </location>
</feature>
<dbReference type="SUPFAM" id="SSF159941">
    <property type="entry name" value="MM3350-like"/>
    <property type="match status" value="1"/>
</dbReference>
<organism evidence="2 3">
    <name type="scientific">Ditylenchus destructor</name>
    <dbReference type="NCBI Taxonomy" id="166010"/>
    <lineage>
        <taxon>Eukaryota</taxon>
        <taxon>Metazoa</taxon>
        <taxon>Ecdysozoa</taxon>
        <taxon>Nematoda</taxon>
        <taxon>Chromadorea</taxon>
        <taxon>Rhabditida</taxon>
        <taxon>Tylenchina</taxon>
        <taxon>Tylenchomorpha</taxon>
        <taxon>Sphaerularioidea</taxon>
        <taxon>Anguinidae</taxon>
        <taxon>Anguininae</taxon>
        <taxon>Ditylenchus</taxon>
    </lineage>
</organism>
<evidence type="ECO:0000259" key="1">
    <source>
        <dbReference type="Pfam" id="PF07929"/>
    </source>
</evidence>
<accession>A0AAD4MXN1</accession>
<evidence type="ECO:0000313" key="2">
    <source>
        <dbReference type="EMBL" id="KAI1706530.1"/>
    </source>
</evidence>
<dbReference type="InterPro" id="IPR012912">
    <property type="entry name" value="Plasmid_pRiA4b_Orf3-like"/>
</dbReference>
<gene>
    <name evidence="2" type="ORF">DdX_12990</name>
</gene>
<reference evidence="2" key="1">
    <citation type="submission" date="2022-01" db="EMBL/GenBank/DDBJ databases">
        <title>Genome Sequence Resource for Two Populations of Ditylenchus destructor, the Migratory Endoparasitic Phytonematode.</title>
        <authorList>
            <person name="Zhang H."/>
            <person name="Lin R."/>
            <person name="Xie B."/>
        </authorList>
    </citation>
    <scope>NUCLEOTIDE SEQUENCE</scope>
    <source>
        <strain evidence="2">BazhouSP</strain>
    </source>
</reference>
<dbReference type="PANTHER" id="PTHR41878">
    <property type="entry name" value="LEXA REPRESSOR-RELATED"/>
    <property type="match status" value="1"/>
</dbReference>
<evidence type="ECO:0000313" key="3">
    <source>
        <dbReference type="Proteomes" id="UP001201812"/>
    </source>
</evidence>
<dbReference type="Proteomes" id="UP001201812">
    <property type="component" value="Unassembled WGS sequence"/>
</dbReference>